<keyword evidence="2" id="KW-1185">Reference proteome</keyword>
<protein>
    <submittedName>
        <fullName evidence="1">Uncharacterized protein</fullName>
    </submittedName>
</protein>
<organism evidence="1 2">
    <name type="scientific">Mycena metata</name>
    <dbReference type="NCBI Taxonomy" id="1033252"/>
    <lineage>
        <taxon>Eukaryota</taxon>
        <taxon>Fungi</taxon>
        <taxon>Dikarya</taxon>
        <taxon>Basidiomycota</taxon>
        <taxon>Agaricomycotina</taxon>
        <taxon>Agaricomycetes</taxon>
        <taxon>Agaricomycetidae</taxon>
        <taxon>Agaricales</taxon>
        <taxon>Marasmiineae</taxon>
        <taxon>Mycenaceae</taxon>
        <taxon>Mycena</taxon>
    </lineage>
</organism>
<proteinExistence type="predicted"/>
<dbReference type="EMBL" id="JARKIB010000069">
    <property type="protein sequence ID" value="KAJ7749464.1"/>
    <property type="molecule type" value="Genomic_DNA"/>
</dbReference>
<evidence type="ECO:0000313" key="2">
    <source>
        <dbReference type="Proteomes" id="UP001215598"/>
    </source>
</evidence>
<dbReference type="AlphaFoldDB" id="A0AAD7ISA8"/>
<name>A0AAD7ISA8_9AGAR</name>
<reference evidence="1" key="1">
    <citation type="submission" date="2023-03" db="EMBL/GenBank/DDBJ databases">
        <title>Massive genome expansion in bonnet fungi (Mycena s.s.) driven by repeated elements and novel gene families across ecological guilds.</title>
        <authorList>
            <consortium name="Lawrence Berkeley National Laboratory"/>
            <person name="Harder C.B."/>
            <person name="Miyauchi S."/>
            <person name="Viragh M."/>
            <person name="Kuo A."/>
            <person name="Thoen E."/>
            <person name="Andreopoulos B."/>
            <person name="Lu D."/>
            <person name="Skrede I."/>
            <person name="Drula E."/>
            <person name="Henrissat B."/>
            <person name="Morin E."/>
            <person name="Kohler A."/>
            <person name="Barry K."/>
            <person name="LaButti K."/>
            <person name="Morin E."/>
            <person name="Salamov A."/>
            <person name="Lipzen A."/>
            <person name="Mereny Z."/>
            <person name="Hegedus B."/>
            <person name="Baldrian P."/>
            <person name="Stursova M."/>
            <person name="Weitz H."/>
            <person name="Taylor A."/>
            <person name="Grigoriev I.V."/>
            <person name="Nagy L.G."/>
            <person name="Martin F."/>
            <person name="Kauserud H."/>
        </authorList>
    </citation>
    <scope>NUCLEOTIDE SEQUENCE</scope>
    <source>
        <strain evidence="1">CBHHK182m</strain>
    </source>
</reference>
<comment type="caution">
    <text evidence="1">The sequence shown here is derived from an EMBL/GenBank/DDBJ whole genome shotgun (WGS) entry which is preliminary data.</text>
</comment>
<evidence type="ECO:0000313" key="1">
    <source>
        <dbReference type="EMBL" id="KAJ7749464.1"/>
    </source>
</evidence>
<sequence length="202" mass="22538">MPCSRPRCNYGRSLAGFHRPGTEASSSNIDLDVHIPGFLNYNGMSVGGAYVDMLSHPTQRHCLRLYATSTGWPFPYTCALSMYPPTLQTHVSVHAPSTLFRREKKANSVVRFSNVCIYLRLSPALSFASPVSKNNPYQIIITWQNGQDDAPAASNAQTRFRLRAQEKGRLTAVNESQIDPELTDWCLRWAELGGKADVEVDF</sequence>
<gene>
    <name evidence="1" type="ORF">B0H16DRAFT_1691885</name>
</gene>
<accession>A0AAD7ISA8</accession>
<dbReference type="Proteomes" id="UP001215598">
    <property type="component" value="Unassembled WGS sequence"/>
</dbReference>